<feature type="compositionally biased region" description="Gly residues" evidence="1">
    <location>
        <begin position="29"/>
        <end position="39"/>
    </location>
</feature>
<reference evidence="3" key="1">
    <citation type="submission" date="2016-10" db="EMBL/GenBank/DDBJ databases">
        <authorList>
            <person name="Varghese N."/>
            <person name="Submissions S."/>
        </authorList>
    </citation>
    <scope>NUCLEOTIDE SEQUENCE [LARGE SCALE GENOMIC DNA]</scope>
    <source>
        <strain evidence="3">DSM 25055</strain>
    </source>
</reference>
<dbReference type="EMBL" id="FOFD01000001">
    <property type="protein sequence ID" value="SEP86970.1"/>
    <property type="molecule type" value="Genomic_DNA"/>
</dbReference>
<evidence type="ECO:0000256" key="1">
    <source>
        <dbReference type="SAM" id="MobiDB-lite"/>
    </source>
</evidence>
<gene>
    <name evidence="2" type="ORF">SAMN04489841_0712</name>
</gene>
<dbReference type="OrthoDB" id="206283at2157"/>
<keyword evidence="3" id="KW-1185">Reference proteome</keyword>
<dbReference type="AlphaFoldDB" id="A0A1H9BD53"/>
<accession>A0A1H9BD53</accession>
<evidence type="ECO:0000313" key="2">
    <source>
        <dbReference type="EMBL" id="SEP86970.1"/>
    </source>
</evidence>
<feature type="region of interest" description="Disordered" evidence="1">
    <location>
        <begin position="23"/>
        <end position="63"/>
    </location>
</feature>
<protein>
    <submittedName>
        <fullName evidence="2">Uncharacterized protein</fullName>
    </submittedName>
</protein>
<organism evidence="2 3">
    <name type="scientific">Natrinema salaciae</name>
    <dbReference type="NCBI Taxonomy" id="1186196"/>
    <lineage>
        <taxon>Archaea</taxon>
        <taxon>Methanobacteriati</taxon>
        <taxon>Methanobacteriota</taxon>
        <taxon>Stenosarchaea group</taxon>
        <taxon>Halobacteria</taxon>
        <taxon>Halobacteriales</taxon>
        <taxon>Natrialbaceae</taxon>
        <taxon>Natrinema</taxon>
    </lineage>
</organism>
<dbReference type="PROSITE" id="PS51257">
    <property type="entry name" value="PROKAR_LIPOPROTEIN"/>
    <property type="match status" value="1"/>
</dbReference>
<dbReference type="Proteomes" id="UP000199114">
    <property type="component" value="Unassembled WGS sequence"/>
</dbReference>
<dbReference type="RefSeq" id="WP_090613492.1">
    <property type="nucleotide sequence ID" value="NZ_FOFD01000001.1"/>
</dbReference>
<dbReference type="InterPro" id="IPR006311">
    <property type="entry name" value="TAT_signal"/>
</dbReference>
<proteinExistence type="predicted"/>
<name>A0A1H9BD53_9EURY</name>
<evidence type="ECO:0000313" key="3">
    <source>
        <dbReference type="Proteomes" id="UP000199114"/>
    </source>
</evidence>
<sequence length="242" mass="25885">MTIDRRRFLAGAAVAAATSAGCLQADDGSGSGNGNGNGGTEPTTAVPEAPRVDEPPYEIPEQPTDAEEWNQLVLCENMSGDSDLEFQQVSAPRADLLLPTADSGNEVYAVRALTSAAEVREVFELDGDGGDGGGGDDTDGEPEEPIDAIDFEENLLLVVESGYGSGSITHHWKRAETTDRGLRLHGCHTEPYERTDDFTSHHSVVRVERPDDFEIASVSLTVGPDRRVHFNSAEDVVSVESE</sequence>
<feature type="region of interest" description="Disordered" evidence="1">
    <location>
        <begin position="124"/>
        <end position="145"/>
    </location>
</feature>
<dbReference type="PROSITE" id="PS51318">
    <property type="entry name" value="TAT"/>
    <property type="match status" value="1"/>
</dbReference>